<proteinExistence type="predicted"/>
<dbReference type="GO" id="GO:0003899">
    <property type="term" value="F:DNA-directed RNA polymerase activity"/>
    <property type="evidence" value="ECO:0007669"/>
    <property type="project" value="InterPro"/>
</dbReference>
<gene>
    <name evidence="2" type="ORF">LCGC14_2245210</name>
</gene>
<organism evidence="2">
    <name type="scientific">marine sediment metagenome</name>
    <dbReference type="NCBI Taxonomy" id="412755"/>
    <lineage>
        <taxon>unclassified sequences</taxon>
        <taxon>metagenomes</taxon>
        <taxon>ecological metagenomes</taxon>
    </lineage>
</organism>
<protein>
    <recommendedName>
        <fullName evidence="1">Zinc finger CHC2-type domain-containing protein</fullName>
    </recommendedName>
</protein>
<evidence type="ECO:0000313" key="2">
    <source>
        <dbReference type="EMBL" id="KKL56457.1"/>
    </source>
</evidence>
<feature type="non-terminal residue" evidence="2">
    <location>
        <position position="109"/>
    </location>
</feature>
<dbReference type="InterPro" id="IPR036977">
    <property type="entry name" value="DNA_primase_Znf_CHC2"/>
</dbReference>
<reference evidence="2" key="1">
    <citation type="journal article" date="2015" name="Nature">
        <title>Complex archaea that bridge the gap between prokaryotes and eukaryotes.</title>
        <authorList>
            <person name="Spang A."/>
            <person name="Saw J.H."/>
            <person name="Jorgensen S.L."/>
            <person name="Zaremba-Niedzwiedzka K."/>
            <person name="Martijn J."/>
            <person name="Lind A.E."/>
            <person name="van Eijk R."/>
            <person name="Schleper C."/>
            <person name="Guy L."/>
            <person name="Ettema T.J."/>
        </authorList>
    </citation>
    <scope>NUCLEOTIDE SEQUENCE</scope>
</reference>
<comment type="caution">
    <text evidence="2">The sequence shown here is derived from an EMBL/GenBank/DDBJ whole genome shotgun (WGS) entry which is preliminary data.</text>
</comment>
<dbReference type="GO" id="GO:0006260">
    <property type="term" value="P:DNA replication"/>
    <property type="evidence" value="ECO:0007669"/>
    <property type="project" value="InterPro"/>
</dbReference>
<dbReference type="SUPFAM" id="SSF57783">
    <property type="entry name" value="Zinc beta-ribbon"/>
    <property type="match status" value="1"/>
</dbReference>
<accession>A0A0F9FZA5</accession>
<dbReference type="GO" id="GO:0008270">
    <property type="term" value="F:zinc ion binding"/>
    <property type="evidence" value="ECO:0007669"/>
    <property type="project" value="InterPro"/>
</dbReference>
<dbReference type="InterPro" id="IPR002694">
    <property type="entry name" value="Znf_CHC2"/>
</dbReference>
<dbReference type="Pfam" id="PF01807">
    <property type="entry name" value="Zn_ribbon_DnaG"/>
    <property type="match status" value="1"/>
</dbReference>
<sequence length="109" mass="11989">MPQTRAWDAAVEDFDIAGAAARGNVSLDEYYGEELRGDCPFCGDTRARLGMNTTTKLWHCFNCDEAGNLVGFLMRVLGLTYEAATEMILAGRNRRRGLTELQATVDPPA</sequence>
<name>A0A0F9FZA5_9ZZZZ</name>
<dbReference type="GO" id="GO:0003677">
    <property type="term" value="F:DNA binding"/>
    <property type="evidence" value="ECO:0007669"/>
    <property type="project" value="InterPro"/>
</dbReference>
<evidence type="ECO:0000259" key="1">
    <source>
        <dbReference type="Pfam" id="PF01807"/>
    </source>
</evidence>
<feature type="domain" description="Zinc finger CHC2-type" evidence="1">
    <location>
        <begin position="31"/>
        <end position="89"/>
    </location>
</feature>
<dbReference type="Gene3D" id="3.90.580.10">
    <property type="entry name" value="Zinc finger, CHC2-type domain"/>
    <property type="match status" value="1"/>
</dbReference>
<dbReference type="AlphaFoldDB" id="A0A0F9FZA5"/>
<dbReference type="EMBL" id="LAZR01030487">
    <property type="protein sequence ID" value="KKL56457.1"/>
    <property type="molecule type" value="Genomic_DNA"/>
</dbReference>